<dbReference type="Proteomes" id="UP001597119">
    <property type="component" value="Unassembled WGS sequence"/>
</dbReference>
<feature type="compositionally biased region" description="Low complexity" evidence="1">
    <location>
        <begin position="126"/>
        <end position="141"/>
    </location>
</feature>
<dbReference type="Gene3D" id="1.10.10.10">
    <property type="entry name" value="Winged helix-like DNA-binding domain superfamily/Winged helix DNA-binding domain"/>
    <property type="match status" value="1"/>
</dbReference>
<protein>
    <submittedName>
        <fullName evidence="2">Uncharacterized protein</fullName>
    </submittedName>
</protein>
<dbReference type="InterPro" id="IPR026157">
    <property type="entry name" value="LZTFL1"/>
</dbReference>
<reference evidence="2 3" key="1">
    <citation type="journal article" date="2019" name="Int. J. Syst. Evol. Microbiol.">
        <title>The Global Catalogue of Microorganisms (GCM) 10K type strain sequencing project: providing services to taxonomists for standard genome sequencing and annotation.</title>
        <authorList>
            <consortium name="The Broad Institute Genomics Platform"/>
            <consortium name="The Broad Institute Genome Sequencing Center for Infectious Disease"/>
            <person name="Wu L."/>
            <person name="Ma J."/>
        </authorList>
    </citation>
    <scope>NUCLEOTIDE SEQUENCE [LARGE SCALE GENOMIC DNA]</scope>
    <source>
        <strain evidence="2 3">CGMCC 1.12125</strain>
    </source>
</reference>
<organism evidence="2 3">
    <name type="scientific">Halorientalis brevis</name>
    <dbReference type="NCBI Taxonomy" id="1126241"/>
    <lineage>
        <taxon>Archaea</taxon>
        <taxon>Methanobacteriati</taxon>
        <taxon>Methanobacteriota</taxon>
        <taxon>Stenosarchaea group</taxon>
        <taxon>Halobacteria</taxon>
        <taxon>Halobacteriales</taxon>
        <taxon>Haloarculaceae</taxon>
        <taxon>Halorientalis</taxon>
    </lineage>
</organism>
<dbReference type="InterPro" id="IPR036388">
    <property type="entry name" value="WH-like_DNA-bd_sf"/>
</dbReference>
<accession>A0ABD6CF69</accession>
<keyword evidence="3" id="KW-1185">Reference proteome</keyword>
<gene>
    <name evidence="2" type="ORF">ACFR9U_16140</name>
</gene>
<dbReference type="Pfam" id="PF15294">
    <property type="entry name" value="Leu_zip"/>
    <property type="match status" value="1"/>
</dbReference>
<proteinExistence type="predicted"/>
<evidence type="ECO:0000313" key="3">
    <source>
        <dbReference type="Proteomes" id="UP001597119"/>
    </source>
</evidence>
<dbReference type="RefSeq" id="WP_247381988.1">
    <property type="nucleotide sequence ID" value="NZ_JALLGV010000013.1"/>
</dbReference>
<feature type="region of interest" description="Disordered" evidence="1">
    <location>
        <begin position="123"/>
        <end position="144"/>
    </location>
</feature>
<dbReference type="AlphaFoldDB" id="A0ABD6CF69"/>
<evidence type="ECO:0000313" key="2">
    <source>
        <dbReference type="EMBL" id="MFD1588509.1"/>
    </source>
</evidence>
<name>A0ABD6CF69_9EURY</name>
<sequence>MSQSEQLDVDLDVISKEMLHALEQHDGAANTSEIRKFLGIDSRTKINYRINEYLVPQGLVSTHQPDPEPGNIPAKELSITEKGEQALDQIAREAEINRDVAERIARLEEQVQSLRDENQDLREQMADTGTQQSSSTDASQSEIDDLQSQVANLAMELEDLKDDPLFQSNIRSELDAVRTGTLAMRDYLFDNGAEDDIVELTGKYAEKIEKIDKS</sequence>
<evidence type="ECO:0000256" key="1">
    <source>
        <dbReference type="SAM" id="MobiDB-lite"/>
    </source>
</evidence>
<dbReference type="EMBL" id="JBHUDJ010000013">
    <property type="protein sequence ID" value="MFD1588509.1"/>
    <property type="molecule type" value="Genomic_DNA"/>
</dbReference>
<comment type="caution">
    <text evidence="2">The sequence shown here is derived from an EMBL/GenBank/DDBJ whole genome shotgun (WGS) entry which is preliminary data.</text>
</comment>